<evidence type="ECO:0000313" key="1">
    <source>
        <dbReference type="EMBL" id="TSH92913.1"/>
    </source>
</evidence>
<comment type="caution">
    <text evidence="1">The sequence shown here is derived from an EMBL/GenBank/DDBJ whole genome shotgun (WGS) entry which is preliminary data.</text>
</comment>
<dbReference type="GO" id="GO:0016740">
    <property type="term" value="F:transferase activity"/>
    <property type="evidence" value="ECO:0007669"/>
    <property type="project" value="UniProtKB-KW"/>
</dbReference>
<dbReference type="OrthoDB" id="5294844at2"/>
<dbReference type="AlphaFoldDB" id="A0A556AJ52"/>
<dbReference type="InterPro" id="IPR023606">
    <property type="entry name" value="CoA-Trfase_III_dom_1_sf"/>
</dbReference>
<dbReference type="EMBL" id="VLTJ01000029">
    <property type="protein sequence ID" value="TSH92913.1"/>
    <property type="molecule type" value="Genomic_DNA"/>
</dbReference>
<accession>A0A556AJ52</accession>
<dbReference type="InterPro" id="IPR044855">
    <property type="entry name" value="CoA-Trfase_III_dom3_sf"/>
</dbReference>
<dbReference type="SUPFAM" id="SSF89796">
    <property type="entry name" value="CoA-transferase family III (CaiB/BaiF)"/>
    <property type="match status" value="1"/>
</dbReference>
<dbReference type="Gene3D" id="3.30.1540.10">
    <property type="entry name" value="formyl-coa transferase, domain 3"/>
    <property type="match status" value="1"/>
</dbReference>
<dbReference type="Pfam" id="PF02515">
    <property type="entry name" value="CoA_transf_3"/>
    <property type="match status" value="1"/>
</dbReference>
<dbReference type="InterPro" id="IPR003673">
    <property type="entry name" value="CoA-Trfase_fam_III"/>
</dbReference>
<dbReference type="PANTHER" id="PTHR48228:SF5">
    <property type="entry name" value="ALPHA-METHYLACYL-COA RACEMASE"/>
    <property type="match status" value="1"/>
</dbReference>
<proteinExistence type="predicted"/>
<gene>
    <name evidence="1" type="ORF">FOZ76_16100</name>
</gene>
<name>A0A556AJ52_9BURK</name>
<sequence>MRRRGRPVLPGCARTRRRTMPALSDVTVLDFSTLLPGPLCTLLLAEAGARVIKIERPDGDEMRAYEPKLGTDSVNFTLLNRGKTSLAVDLKDPAQRVRIEQLIAEADVLVEQFRPGVMRRLGLGYDAVARINPRMIYCSITGYGQTGPKAGIAAHDLNYQAQTGMLALSGDAQNQPTIPPTLTADIAGGAYPAVMNILLALRQCETSGEGCHLDIAMADNLFPLMYWGLGNGWQQGQWPRRSAEQVTGGSCRYQIYRTADDRFLAAAPLEDKFWHAFVTRIGMPEVAEQPDSNALREQIADTIRTRSAAEWMQVLAGADTCVCEVVDLQQAVLDPHFVERGVFAQRVGNRQGASMPALPVPIAACLRAHGSARAPALGEHG</sequence>
<dbReference type="PANTHER" id="PTHR48228">
    <property type="entry name" value="SUCCINYL-COA--D-CITRAMALATE COA-TRANSFERASE"/>
    <property type="match status" value="1"/>
</dbReference>
<reference evidence="1 2" key="1">
    <citation type="submission" date="2019-07" db="EMBL/GenBank/DDBJ databases">
        <title>Qingshengfaniella alkalisoli gen. nov., sp. nov., isolated from saline soil.</title>
        <authorList>
            <person name="Xu L."/>
            <person name="Huang X.-X."/>
            <person name="Sun J.-Q."/>
        </authorList>
    </citation>
    <scope>NUCLEOTIDE SEQUENCE [LARGE SCALE GENOMIC DNA]</scope>
    <source>
        <strain evidence="1 2">DSM 27279</strain>
    </source>
</reference>
<dbReference type="Gene3D" id="3.40.50.10540">
    <property type="entry name" value="Crotonobetainyl-coa:carnitine coa-transferase, domain 1"/>
    <property type="match status" value="1"/>
</dbReference>
<protein>
    <submittedName>
        <fullName evidence="1">CoA transferase</fullName>
    </submittedName>
</protein>
<keyword evidence="1" id="KW-0808">Transferase</keyword>
<organism evidence="1 2">
    <name type="scientific">Verticiella sediminum</name>
    <dbReference type="NCBI Taxonomy" id="1247510"/>
    <lineage>
        <taxon>Bacteria</taxon>
        <taxon>Pseudomonadati</taxon>
        <taxon>Pseudomonadota</taxon>
        <taxon>Betaproteobacteria</taxon>
        <taxon>Burkholderiales</taxon>
        <taxon>Alcaligenaceae</taxon>
        <taxon>Verticiella</taxon>
    </lineage>
</organism>
<evidence type="ECO:0000313" key="2">
    <source>
        <dbReference type="Proteomes" id="UP000318405"/>
    </source>
</evidence>
<keyword evidence="2" id="KW-1185">Reference proteome</keyword>
<dbReference type="InterPro" id="IPR050509">
    <property type="entry name" value="CoA-transferase_III"/>
</dbReference>
<dbReference type="Proteomes" id="UP000318405">
    <property type="component" value="Unassembled WGS sequence"/>
</dbReference>